<name>A0AAU9IS14_9CILI</name>
<comment type="caution">
    <text evidence="2">The sequence shown here is derived from an EMBL/GenBank/DDBJ whole genome shotgun (WGS) entry which is preliminary data.</text>
</comment>
<dbReference type="EMBL" id="CAJZBQ010000016">
    <property type="protein sequence ID" value="CAG9316516.1"/>
    <property type="molecule type" value="Genomic_DNA"/>
</dbReference>
<evidence type="ECO:0000256" key="1">
    <source>
        <dbReference type="SAM" id="MobiDB-lite"/>
    </source>
</evidence>
<feature type="compositionally biased region" description="Basic and acidic residues" evidence="1">
    <location>
        <begin position="17"/>
        <end position="31"/>
    </location>
</feature>
<reference evidence="2" key="1">
    <citation type="submission" date="2021-09" db="EMBL/GenBank/DDBJ databases">
        <authorList>
            <consortium name="AG Swart"/>
            <person name="Singh M."/>
            <person name="Singh A."/>
            <person name="Seah K."/>
            <person name="Emmerich C."/>
        </authorList>
    </citation>
    <scope>NUCLEOTIDE SEQUENCE</scope>
    <source>
        <strain evidence="2">ATCC30299</strain>
    </source>
</reference>
<protein>
    <submittedName>
        <fullName evidence="2">Uncharacterized protein</fullName>
    </submittedName>
</protein>
<gene>
    <name evidence="2" type="ORF">BSTOLATCC_MIC16626</name>
</gene>
<evidence type="ECO:0000313" key="3">
    <source>
        <dbReference type="Proteomes" id="UP001162131"/>
    </source>
</evidence>
<dbReference type="AlphaFoldDB" id="A0AAU9IS14"/>
<organism evidence="2 3">
    <name type="scientific">Blepharisma stoltei</name>
    <dbReference type="NCBI Taxonomy" id="1481888"/>
    <lineage>
        <taxon>Eukaryota</taxon>
        <taxon>Sar</taxon>
        <taxon>Alveolata</taxon>
        <taxon>Ciliophora</taxon>
        <taxon>Postciliodesmatophora</taxon>
        <taxon>Heterotrichea</taxon>
        <taxon>Heterotrichida</taxon>
        <taxon>Blepharismidae</taxon>
        <taxon>Blepharisma</taxon>
    </lineage>
</organism>
<dbReference type="Proteomes" id="UP001162131">
    <property type="component" value="Unassembled WGS sequence"/>
</dbReference>
<accession>A0AAU9IS14</accession>
<keyword evidence="3" id="KW-1185">Reference proteome</keyword>
<evidence type="ECO:0000313" key="2">
    <source>
        <dbReference type="EMBL" id="CAG9316516.1"/>
    </source>
</evidence>
<sequence>MSDQLPKKRGKRGRPPKLPEKKLKSESESKDSQALPNLSIKQEKISDKPKHQSELIDIYNNIRAAFINSGVSQQSQLLIRRIASNLSSTGEFSSQPLLRILNEVLQELTLNELEVVSWAIVLDRYNWRENSLPVQNLLLNIAFAIKTQLNEDTGPYKAYLATKSSSYMDEFNSWVESIKPLMNINAKDINNKFKELSKLVGVPGDEKIHDYNYYVDEILQISPPYTQDAKDESLLPVKKEDVSGHRKASDFDFESSTNNEHTILPKVEVMPTNFLKDWGADSKEGFSMQAPNIPHTK</sequence>
<feature type="region of interest" description="Disordered" evidence="1">
    <location>
        <begin position="1"/>
        <end position="46"/>
    </location>
</feature>
<proteinExistence type="predicted"/>